<evidence type="ECO:0000256" key="6">
    <source>
        <dbReference type="ARBA" id="ARBA00023136"/>
    </source>
</evidence>
<dbReference type="Gene3D" id="1.10.3720.10">
    <property type="entry name" value="MetI-like"/>
    <property type="match status" value="1"/>
</dbReference>
<accession>A0A641AM36</accession>
<proteinExistence type="inferred from homology"/>
<evidence type="ECO:0000256" key="5">
    <source>
        <dbReference type="ARBA" id="ARBA00022989"/>
    </source>
</evidence>
<evidence type="ECO:0000313" key="10">
    <source>
        <dbReference type="EMBL" id="KAA1376463.1"/>
    </source>
</evidence>
<feature type="region of interest" description="Disordered" evidence="8">
    <location>
        <begin position="1"/>
        <end position="30"/>
    </location>
</feature>
<sequence>MEPRCPHPSSGGCGHRLGRTRRDQTSAGREHVKIRDRLTKTEARVAPYAFISPFFIVFAIFGLFPLIYTLWVSLHDWSLLAGNQGFVGLDNYRELAQDADFWRALTNTLGIFVLATVPQLVLATVLAQVLNSKLRAKTFWRMGVLLPNVTSVAAVGIIFGLIFARDYGVVNWGLGLVGVGPVDWQGHRWSSWLAISVMVDWRWTGYNALILLASLQAVPKELYEAARIDGASAWRQFWSVTVPMLRPTIIFVSIVATIGGIQLFTEPLLFGAGVNAISGGSTGQFQTVAMYLVQQAFTGQRFGYASTVAWVLFLLVAVFAVINVALLRRIRSVD</sequence>
<keyword evidence="5 7" id="KW-1133">Transmembrane helix</keyword>
<evidence type="ECO:0000256" key="3">
    <source>
        <dbReference type="ARBA" id="ARBA00022475"/>
    </source>
</evidence>
<dbReference type="EMBL" id="SDPP02000003">
    <property type="protein sequence ID" value="KAA1376463.1"/>
    <property type="molecule type" value="Genomic_DNA"/>
</dbReference>
<dbReference type="PANTHER" id="PTHR30193">
    <property type="entry name" value="ABC TRANSPORTER PERMEASE PROTEIN"/>
    <property type="match status" value="1"/>
</dbReference>
<dbReference type="Pfam" id="PF00528">
    <property type="entry name" value="BPD_transp_1"/>
    <property type="match status" value="1"/>
</dbReference>
<keyword evidence="3" id="KW-1003">Cell membrane</keyword>
<feature type="compositionally biased region" description="Basic and acidic residues" evidence="8">
    <location>
        <begin position="20"/>
        <end position="30"/>
    </location>
</feature>
<comment type="similarity">
    <text evidence="7">Belongs to the binding-protein-dependent transport system permease family.</text>
</comment>
<dbReference type="PANTHER" id="PTHR30193:SF37">
    <property type="entry name" value="INNER MEMBRANE ABC TRANSPORTER PERMEASE PROTEIN YCJO"/>
    <property type="match status" value="1"/>
</dbReference>
<evidence type="ECO:0000256" key="4">
    <source>
        <dbReference type="ARBA" id="ARBA00022692"/>
    </source>
</evidence>
<dbReference type="InterPro" id="IPR035906">
    <property type="entry name" value="MetI-like_sf"/>
</dbReference>
<feature type="transmembrane region" description="Helical" evidence="7">
    <location>
        <begin position="307"/>
        <end position="327"/>
    </location>
</feature>
<dbReference type="SUPFAM" id="SSF161098">
    <property type="entry name" value="MetI-like"/>
    <property type="match status" value="1"/>
</dbReference>
<reference evidence="10" key="1">
    <citation type="submission" date="2019-09" db="EMBL/GenBank/DDBJ databases">
        <authorList>
            <person name="Li J."/>
        </authorList>
    </citation>
    <scope>NUCLEOTIDE SEQUENCE [LARGE SCALE GENOMIC DNA]</scope>
    <source>
        <strain evidence="10">NRBC 14897</strain>
    </source>
</reference>
<keyword evidence="4 7" id="KW-0812">Transmembrane</keyword>
<feature type="transmembrane region" description="Helical" evidence="7">
    <location>
        <begin position="244"/>
        <end position="264"/>
    </location>
</feature>
<keyword evidence="6 7" id="KW-0472">Membrane</keyword>
<dbReference type="PROSITE" id="PS50928">
    <property type="entry name" value="ABC_TM1"/>
    <property type="match status" value="1"/>
</dbReference>
<feature type="transmembrane region" description="Helical" evidence="7">
    <location>
        <begin position="142"/>
        <end position="164"/>
    </location>
</feature>
<evidence type="ECO:0000256" key="8">
    <source>
        <dbReference type="SAM" id="MobiDB-lite"/>
    </source>
</evidence>
<feature type="domain" description="ABC transmembrane type-1" evidence="9">
    <location>
        <begin position="105"/>
        <end position="323"/>
    </location>
</feature>
<feature type="transmembrane region" description="Helical" evidence="7">
    <location>
        <begin position="45"/>
        <end position="71"/>
    </location>
</feature>
<dbReference type="OrthoDB" id="9804439at2"/>
<keyword evidence="11" id="KW-1185">Reference proteome</keyword>
<evidence type="ECO:0000256" key="7">
    <source>
        <dbReference type="RuleBase" id="RU363032"/>
    </source>
</evidence>
<dbReference type="AlphaFoldDB" id="A0A641AM36"/>
<protein>
    <submittedName>
        <fullName evidence="10">Sugar ABC transporter permease</fullName>
    </submittedName>
</protein>
<organism evidence="10 11">
    <name type="scientific">Aeromicrobium fastidiosum</name>
    <dbReference type="NCBI Taxonomy" id="52699"/>
    <lineage>
        <taxon>Bacteria</taxon>
        <taxon>Bacillati</taxon>
        <taxon>Actinomycetota</taxon>
        <taxon>Actinomycetes</taxon>
        <taxon>Propionibacteriales</taxon>
        <taxon>Nocardioidaceae</taxon>
        <taxon>Aeromicrobium</taxon>
    </lineage>
</organism>
<dbReference type="CDD" id="cd06261">
    <property type="entry name" value="TM_PBP2"/>
    <property type="match status" value="1"/>
</dbReference>
<dbReference type="GO" id="GO:0005886">
    <property type="term" value="C:plasma membrane"/>
    <property type="evidence" value="ECO:0007669"/>
    <property type="project" value="UniProtKB-SubCell"/>
</dbReference>
<evidence type="ECO:0000259" key="9">
    <source>
        <dbReference type="PROSITE" id="PS50928"/>
    </source>
</evidence>
<keyword evidence="2 7" id="KW-0813">Transport</keyword>
<dbReference type="GO" id="GO:0055085">
    <property type="term" value="P:transmembrane transport"/>
    <property type="evidence" value="ECO:0007669"/>
    <property type="project" value="InterPro"/>
</dbReference>
<comment type="subcellular location">
    <subcellularLocation>
        <location evidence="1 7">Cell membrane</location>
        <topology evidence="1 7">Multi-pass membrane protein</topology>
    </subcellularLocation>
</comment>
<evidence type="ECO:0000256" key="1">
    <source>
        <dbReference type="ARBA" id="ARBA00004651"/>
    </source>
</evidence>
<dbReference type="InterPro" id="IPR000515">
    <property type="entry name" value="MetI-like"/>
</dbReference>
<evidence type="ECO:0000313" key="11">
    <source>
        <dbReference type="Proteomes" id="UP001515100"/>
    </source>
</evidence>
<evidence type="ECO:0000256" key="2">
    <source>
        <dbReference type="ARBA" id="ARBA00022448"/>
    </source>
</evidence>
<name>A0A641AM36_9ACTN</name>
<dbReference type="Proteomes" id="UP001515100">
    <property type="component" value="Unassembled WGS sequence"/>
</dbReference>
<gene>
    <name evidence="10" type="ORF">ESP62_013640</name>
</gene>
<feature type="transmembrane region" description="Helical" evidence="7">
    <location>
        <begin position="109"/>
        <end position="130"/>
    </location>
</feature>
<comment type="caution">
    <text evidence="10">The sequence shown here is derived from an EMBL/GenBank/DDBJ whole genome shotgun (WGS) entry which is preliminary data.</text>
</comment>
<dbReference type="InterPro" id="IPR051393">
    <property type="entry name" value="ABC_transporter_permease"/>
</dbReference>